<sequence>MDQSKAIEKIRKCLALARSSNPHEAAAAMRQAQALMEKFQIESSDLLAAEATEEVCRSGAKARPASWETSLANLVSKAFGCHLLFQETWSAGNWKFIGVAPGPEIASYTMSVLLREVRKARNSYIADKLKRCKTATKTKRADLFCNGWVRAVWDKVHAFAGEKPQAAIDAYLAKQYPELGKLESLNRNAATKPSQRASNDILSGIEAAAGVNLNHGMGTEFRPLLN</sequence>
<dbReference type="AlphaFoldDB" id="A0A8B6UUQ0"/>
<name>A0A8B6UUQ0_9PSED</name>
<protein>
    <submittedName>
        <fullName evidence="3">DUF2786 domain-containing protein</fullName>
    </submittedName>
</protein>
<dbReference type="Pfam" id="PF23771">
    <property type="entry name" value="DUF7168"/>
    <property type="match status" value="1"/>
</dbReference>
<dbReference type="InterPro" id="IPR055592">
    <property type="entry name" value="DUF7168"/>
</dbReference>
<gene>
    <name evidence="3" type="ORF">C4C32_06935</name>
</gene>
<dbReference type="InterPro" id="IPR024498">
    <property type="entry name" value="DUF2786"/>
</dbReference>
<organism evidence="3 4">
    <name type="scientific">Pseudomonas corrugata</name>
    <dbReference type="NCBI Taxonomy" id="47879"/>
    <lineage>
        <taxon>Bacteria</taxon>
        <taxon>Pseudomonadati</taxon>
        <taxon>Pseudomonadota</taxon>
        <taxon>Gammaproteobacteria</taxon>
        <taxon>Pseudomonadales</taxon>
        <taxon>Pseudomonadaceae</taxon>
        <taxon>Pseudomonas</taxon>
    </lineage>
</organism>
<dbReference type="Pfam" id="PF10979">
    <property type="entry name" value="DUF2786"/>
    <property type="match status" value="1"/>
</dbReference>
<dbReference type="RefSeq" id="WP_208555393.1">
    <property type="nucleotide sequence ID" value="NZ_CP072011.1"/>
</dbReference>
<evidence type="ECO:0000313" key="4">
    <source>
        <dbReference type="Proteomes" id="UP000663914"/>
    </source>
</evidence>
<evidence type="ECO:0000259" key="1">
    <source>
        <dbReference type="Pfam" id="PF10979"/>
    </source>
</evidence>
<reference evidence="3" key="2">
    <citation type="submission" date="2021-03" db="EMBL/GenBank/DDBJ databases">
        <authorList>
            <person name="Valentovich L.N."/>
            <person name="Akhremchuk A.E."/>
            <person name="Miamin V.E."/>
        </authorList>
    </citation>
    <scope>NUCLEOTIDE SEQUENCE</scope>
    <source>
        <strain evidence="3">3prime</strain>
    </source>
</reference>
<dbReference type="EMBL" id="CP072011">
    <property type="protein sequence ID" value="QTH15627.1"/>
    <property type="molecule type" value="Genomic_DNA"/>
</dbReference>
<dbReference type="PIRSF" id="PIRSF028111">
    <property type="entry name" value="UCP028111"/>
    <property type="match status" value="1"/>
</dbReference>
<feature type="domain" description="DUF7168" evidence="2">
    <location>
        <begin position="51"/>
        <end position="183"/>
    </location>
</feature>
<proteinExistence type="predicted"/>
<accession>A0A8B6UUQ0</accession>
<dbReference type="Proteomes" id="UP000663914">
    <property type="component" value="Chromosome"/>
</dbReference>
<evidence type="ECO:0000259" key="2">
    <source>
        <dbReference type="Pfam" id="PF23771"/>
    </source>
</evidence>
<reference evidence="3" key="1">
    <citation type="book" date="2019" name="MICROBIAL BIOTECHNOLOGY" publisher="Unknown Publisher">
        <title>Optimization of recombineering for directed mutagenesis of bacteria Pseudomonas corrugata 3'.</title>
        <authorList>
            <person name="Buinitskaja S.V."/>
            <person name="Pilipenok N."/>
            <person name="Valentovich L.N."/>
        </authorList>
    </citation>
    <scope>NUCLEOTIDE SEQUENCE</scope>
    <source>
        <strain evidence="3">3prime</strain>
    </source>
</reference>
<feature type="domain" description="DUF2786" evidence="1">
    <location>
        <begin position="5"/>
        <end position="42"/>
    </location>
</feature>
<dbReference type="InterPro" id="IPR016868">
    <property type="entry name" value="Phage_B3_Orf5"/>
</dbReference>
<evidence type="ECO:0000313" key="3">
    <source>
        <dbReference type="EMBL" id="QTH15627.1"/>
    </source>
</evidence>